<dbReference type="PANTHER" id="PTHR45820">
    <property type="entry name" value="FI23527P1"/>
    <property type="match status" value="1"/>
</dbReference>
<dbReference type="Gene3D" id="1.20.1510.10">
    <property type="entry name" value="Cation efflux protein transmembrane domain"/>
    <property type="match status" value="1"/>
</dbReference>
<name>A0A6G3MGK0_HENSL</name>
<evidence type="ECO:0000256" key="2">
    <source>
        <dbReference type="ARBA" id="ARBA00008873"/>
    </source>
</evidence>
<dbReference type="GO" id="GO:0016020">
    <property type="term" value="C:membrane"/>
    <property type="evidence" value="ECO:0007669"/>
    <property type="project" value="UniProtKB-SubCell"/>
</dbReference>
<organism evidence="9">
    <name type="scientific">Henneguya salminicola</name>
    <name type="common">Myxosporean</name>
    <dbReference type="NCBI Taxonomy" id="69463"/>
    <lineage>
        <taxon>Eukaryota</taxon>
        <taxon>Metazoa</taxon>
        <taxon>Cnidaria</taxon>
        <taxon>Myxozoa</taxon>
        <taxon>Myxosporea</taxon>
        <taxon>Bivalvulida</taxon>
        <taxon>Platysporina</taxon>
        <taxon>Myxobolidae</taxon>
        <taxon>Henneguya</taxon>
    </lineage>
</organism>
<evidence type="ECO:0000256" key="6">
    <source>
        <dbReference type="ARBA" id="ARBA00023136"/>
    </source>
</evidence>
<protein>
    <submittedName>
        <fullName evidence="9">Zinc/cadmium resistance protein (Trinotate prediction)</fullName>
    </submittedName>
</protein>
<dbReference type="SUPFAM" id="SSF161111">
    <property type="entry name" value="Cation efflux protein transmembrane domain-like"/>
    <property type="match status" value="1"/>
</dbReference>
<keyword evidence="4" id="KW-0862">Zinc</keyword>
<dbReference type="EMBL" id="GHBP01002590">
    <property type="protein sequence ID" value="NDJ93140.1"/>
    <property type="molecule type" value="Transcribed_RNA"/>
</dbReference>
<keyword evidence="6 7" id="KW-0472">Membrane</keyword>
<feature type="domain" description="Cation efflux protein transmembrane" evidence="8">
    <location>
        <begin position="19"/>
        <end position="148"/>
    </location>
</feature>
<feature type="transmembrane region" description="Helical" evidence="7">
    <location>
        <begin position="84"/>
        <end position="104"/>
    </location>
</feature>
<feature type="transmembrane region" description="Helical" evidence="7">
    <location>
        <begin position="124"/>
        <end position="145"/>
    </location>
</feature>
<dbReference type="AlphaFoldDB" id="A0A6G3MGK0"/>
<feature type="transmembrane region" description="Helical" evidence="7">
    <location>
        <begin position="41"/>
        <end position="63"/>
    </location>
</feature>
<proteinExistence type="inferred from homology"/>
<evidence type="ECO:0000256" key="1">
    <source>
        <dbReference type="ARBA" id="ARBA00004141"/>
    </source>
</evidence>
<evidence type="ECO:0000313" key="9">
    <source>
        <dbReference type="EMBL" id="NDJ93140.1"/>
    </source>
</evidence>
<dbReference type="NCBIfam" id="TIGR01297">
    <property type="entry name" value="CDF"/>
    <property type="match status" value="1"/>
</dbReference>
<dbReference type="PANTHER" id="PTHR45820:SF4">
    <property type="entry name" value="ZINC TRANSPORTER 63C, ISOFORM F"/>
    <property type="match status" value="1"/>
</dbReference>
<keyword evidence="5 7" id="KW-1133">Transmembrane helix</keyword>
<evidence type="ECO:0000259" key="8">
    <source>
        <dbReference type="Pfam" id="PF01545"/>
    </source>
</evidence>
<comment type="similarity">
    <text evidence="2">Belongs to the cation diffusion facilitator (CDF) transporter (TC 2.A.4) family. SLC30A subfamily.</text>
</comment>
<dbReference type="InterPro" id="IPR058533">
    <property type="entry name" value="Cation_efflux_TM"/>
</dbReference>
<reference evidence="9" key="1">
    <citation type="submission" date="2018-11" db="EMBL/GenBank/DDBJ databases">
        <title>Henneguya salminicola genome and transcriptome.</title>
        <authorList>
            <person name="Yahalomi D."/>
            <person name="Atkinson S.D."/>
            <person name="Neuhof M."/>
            <person name="Chang E.S."/>
            <person name="Philippe H."/>
            <person name="Cartwright P."/>
            <person name="Bartholomew J.L."/>
            <person name="Huchon D."/>
        </authorList>
    </citation>
    <scope>NUCLEOTIDE SEQUENCE</scope>
    <source>
        <strain evidence="9">Hz1</strain>
        <tissue evidence="9">Whole</tissue>
    </source>
</reference>
<dbReference type="InterPro" id="IPR027469">
    <property type="entry name" value="Cation_efflux_TMD_sf"/>
</dbReference>
<evidence type="ECO:0000256" key="4">
    <source>
        <dbReference type="ARBA" id="ARBA00022833"/>
    </source>
</evidence>
<evidence type="ECO:0000256" key="7">
    <source>
        <dbReference type="SAM" id="Phobius"/>
    </source>
</evidence>
<dbReference type="Pfam" id="PF01545">
    <property type="entry name" value="Cation_efflux"/>
    <property type="match status" value="1"/>
</dbReference>
<dbReference type="GO" id="GO:0006882">
    <property type="term" value="P:intracellular zinc ion homeostasis"/>
    <property type="evidence" value="ECO:0007669"/>
    <property type="project" value="TreeGrafter"/>
</dbReference>
<dbReference type="InterPro" id="IPR002524">
    <property type="entry name" value="Cation_efflux"/>
</dbReference>
<comment type="subcellular location">
    <subcellularLocation>
        <location evidence="1">Membrane</location>
        <topology evidence="1">Multi-pass membrane protein</topology>
    </subcellularLocation>
</comment>
<keyword evidence="3 7" id="KW-0812">Transmembrane</keyword>
<sequence>MSKDKKDGYKKDRVEISYIAMLILSLFMCFAELIVGHTTHSIALVADSFHMLFDIISLLIGFVSHHLSKQTPDEKLYPFGWSRASAIGGFINSSFLLSLCLIIFRHSTERIIHIQEVENTTVVLVTSILGLIVNIIGFFIFHSLDNKSFLTNIHRKFKAFIKKHKNLHQEGNSIFLILILFRPFFNGCIK</sequence>
<dbReference type="GO" id="GO:0005385">
    <property type="term" value="F:zinc ion transmembrane transporter activity"/>
    <property type="evidence" value="ECO:0007669"/>
    <property type="project" value="TreeGrafter"/>
</dbReference>
<evidence type="ECO:0000256" key="3">
    <source>
        <dbReference type="ARBA" id="ARBA00022692"/>
    </source>
</evidence>
<accession>A0A6G3MGK0</accession>
<feature type="transmembrane region" description="Helical" evidence="7">
    <location>
        <begin position="16"/>
        <end position="35"/>
    </location>
</feature>
<evidence type="ECO:0000256" key="5">
    <source>
        <dbReference type="ARBA" id="ARBA00022989"/>
    </source>
</evidence>